<keyword evidence="9 10" id="KW-0804">Transcription</keyword>
<gene>
    <name evidence="12" type="primary">tat</name>
</gene>
<organism evidence="12">
    <name type="scientific">Simian immunodeficiency virus</name>
    <name type="common">SIV</name>
    <dbReference type="NCBI Taxonomy" id="11723"/>
    <lineage>
        <taxon>Viruses</taxon>
        <taxon>Riboviria</taxon>
        <taxon>Pararnavirae</taxon>
        <taxon>Artverviricota</taxon>
        <taxon>Revtraviricetes</taxon>
        <taxon>Ortervirales</taxon>
        <taxon>Retroviridae</taxon>
        <taxon>Orthoretrovirinae</taxon>
        <taxon>Lentivirus</taxon>
        <taxon>Lentivirus simimdef</taxon>
    </lineage>
</organism>
<keyword evidence="4 10" id="KW-1048">Host nucleus</keyword>
<evidence type="ECO:0000256" key="4">
    <source>
        <dbReference type="ARBA" id="ARBA00022562"/>
    </source>
</evidence>
<evidence type="ECO:0000256" key="6">
    <source>
        <dbReference type="ARBA" id="ARBA00022884"/>
    </source>
</evidence>
<evidence type="ECO:0000256" key="8">
    <source>
        <dbReference type="ARBA" id="ARBA00023159"/>
    </source>
</evidence>
<dbReference type="InterPro" id="IPR036963">
    <property type="entry name" value="Tat_dom_sf"/>
</dbReference>
<evidence type="ECO:0000256" key="7">
    <source>
        <dbReference type="ARBA" id="ARBA00023015"/>
    </source>
</evidence>
<evidence type="ECO:0000256" key="2">
    <source>
        <dbReference type="ARBA" id="ARBA00009398"/>
    </source>
</evidence>
<dbReference type="InterPro" id="IPR001831">
    <property type="entry name" value="IV_Tat"/>
</dbReference>
<dbReference type="GO" id="GO:0003723">
    <property type="term" value="F:RNA binding"/>
    <property type="evidence" value="ECO:0007669"/>
    <property type="project" value="UniProtKB-KW"/>
</dbReference>
<dbReference type="PRINTS" id="PR00055">
    <property type="entry name" value="HIVTATDOMAIN"/>
</dbReference>
<dbReference type="GO" id="GO:0001070">
    <property type="term" value="F:RNA-binding transcription regulator activity"/>
    <property type="evidence" value="ECO:0007669"/>
    <property type="project" value="InterPro"/>
</dbReference>
<name>Q70IH0_SIV</name>
<keyword evidence="5" id="KW-0945">Host-virus interaction</keyword>
<evidence type="ECO:0000256" key="1">
    <source>
        <dbReference type="ARBA" id="ARBA00004307"/>
    </source>
</evidence>
<dbReference type="GO" id="GO:0044196">
    <property type="term" value="C:host cell nucleolus"/>
    <property type="evidence" value="ECO:0007669"/>
    <property type="project" value="UniProtKB-SubCell"/>
</dbReference>
<dbReference type="EMBL" id="AJ580407">
    <property type="protein sequence ID" value="CAE46402.1"/>
    <property type="molecule type" value="Genomic_RNA"/>
</dbReference>
<keyword evidence="8 10" id="KW-0010">Activator</keyword>
<evidence type="ECO:0000256" key="10">
    <source>
        <dbReference type="RuleBase" id="RU003311"/>
    </source>
</evidence>
<protein>
    <recommendedName>
        <fullName evidence="3 10">Protein Tat</fullName>
    </recommendedName>
</protein>
<comment type="subcellular location">
    <subcellularLocation>
        <location evidence="1 10">Host nucleus</location>
        <location evidence="1 10">Host nucleolus</location>
    </subcellularLocation>
</comment>
<evidence type="ECO:0000256" key="5">
    <source>
        <dbReference type="ARBA" id="ARBA00022581"/>
    </source>
</evidence>
<organismHost>
    <name type="scientific">Cercopithecidae</name>
    <name type="common">Old World monkeys</name>
    <dbReference type="NCBI Taxonomy" id="9527"/>
</organismHost>
<reference evidence="12" key="1">
    <citation type="journal article" date="2005" name="J. Virol.">
        <title>Characterization of a novel vpu-harboring simian immunodeficiency virus from a Dent's Mona monkey (Cercopithecus mona denti).</title>
        <authorList>
            <person name="Dazza M.C."/>
            <person name="Ekwalanga M."/>
            <person name="Nende M."/>
            <person name="Shamamba K.B."/>
            <person name="Bitshi P."/>
            <person name="Paraskevis D."/>
            <person name="Saragosti S."/>
        </authorList>
    </citation>
    <scope>NUCLEOTIDE SEQUENCE</scope>
</reference>
<keyword evidence="6 10" id="KW-0694">RNA-binding</keyword>
<dbReference type="Pfam" id="PF00539">
    <property type="entry name" value="Tat"/>
    <property type="match status" value="1"/>
</dbReference>
<feature type="region of interest" description="Disordered" evidence="11">
    <location>
        <begin position="44"/>
        <end position="96"/>
    </location>
</feature>
<dbReference type="Gene3D" id="4.10.20.10">
    <property type="entry name" value="Tat domain"/>
    <property type="match status" value="1"/>
</dbReference>
<keyword evidence="7 10" id="KW-0805">Transcription regulation</keyword>
<comment type="similarity">
    <text evidence="2 10">Belongs to the lentiviruses Tat family.</text>
</comment>
<evidence type="ECO:0000256" key="9">
    <source>
        <dbReference type="ARBA" id="ARBA00023163"/>
    </source>
</evidence>
<evidence type="ECO:0000313" key="12">
    <source>
        <dbReference type="EMBL" id="CAE46402.1"/>
    </source>
</evidence>
<evidence type="ECO:0000256" key="3">
    <source>
        <dbReference type="ARBA" id="ARBA00022376"/>
    </source>
</evidence>
<sequence length="96" mass="10617">MNADSIDPFAGNKTPCNTCYCKHCAYHCQLCFLQKGLGIVYGRAPRKRPRARQSGTPDQEAVSLSDPRRQQISQKKEKEKVETATGSSGGNIREDS</sequence>
<feature type="compositionally biased region" description="Basic and acidic residues" evidence="11">
    <location>
        <begin position="66"/>
        <end position="82"/>
    </location>
</feature>
<accession>Q70IH0</accession>
<evidence type="ECO:0000256" key="11">
    <source>
        <dbReference type="SAM" id="MobiDB-lite"/>
    </source>
</evidence>
<organismHost>
    <name type="scientific">Pan troglodytes</name>
    <name type="common">Chimpanzee</name>
    <dbReference type="NCBI Taxonomy" id="9598"/>
</organismHost>
<dbReference type="GO" id="GO:0050434">
    <property type="term" value="P:positive regulation of viral transcription"/>
    <property type="evidence" value="ECO:0007669"/>
    <property type="project" value="InterPro"/>
</dbReference>
<proteinExistence type="inferred from homology"/>